<dbReference type="PANTHER" id="PTHR30193">
    <property type="entry name" value="ABC TRANSPORTER PERMEASE PROTEIN"/>
    <property type="match status" value="1"/>
</dbReference>
<dbReference type="InterPro" id="IPR051393">
    <property type="entry name" value="ABC_transporter_permease"/>
</dbReference>
<comment type="similarity">
    <text evidence="7">Belongs to the binding-protein-dependent transport system permease family.</text>
</comment>
<protein>
    <submittedName>
        <fullName evidence="9">Carbohydrate ABC transporter permease</fullName>
    </submittedName>
</protein>
<dbReference type="InterPro" id="IPR035906">
    <property type="entry name" value="MetI-like_sf"/>
</dbReference>
<feature type="domain" description="ABC transmembrane type-1" evidence="8">
    <location>
        <begin position="87"/>
        <end position="305"/>
    </location>
</feature>
<dbReference type="Proteomes" id="UP001589890">
    <property type="component" value="Unassembled WGS sequence"/>
</dbReference>
<keyword evidence="10" id="KW-1185">Reference proteome</keyword>
<evidence type="ECO:0000259" key="8">
    <source>
        <dbReference type="PROSITE" id="PS50928"/>
    </source>
</evidence>
<feature type="transmembrane region" description="Helical" evidence="7">
    <location>
        <begin position="226"/>
        <end position="247"/>
    </location>
</feature>
<evidence type="ECO:0000256" key="7">
    <source>
        <dbReference type="RuleBase" id="RU363032"/>
    </source>
</evidence>
<feature type="transmembrane region" description="Helical" evidence="7">
    <location>
        <begin position="185"/>
        <end position="205"/>
    </location>
</feature>
<comment type="subcellular location">
    <subcellularLocation>
        <location evidence="1 7">Cell membrane</location>
        <topology evidence="1 7">Multi-pass membrane protein</topology>
    </subcellularLocation>
</comment>
<keyword evidence="2 7" id="KW-0813">Transport</keyword>
<feature type="transmembrane region" description="Helical" evidence="7">
    <location>
        <begin position="124"/>
        <end position="145"/>
    </location>
</feature>
<dbReference type="InterPro" id="IPR000515">
    <property type="entry name" value="MetI-like"/>
</dbReference>
<proteinExistence type="inferred from homology"/>
<evidence type="ECO:0000313" key="10">
    <source>
        <dbReference type="Proteomes" id="UP001589890"/>
    </source>
</evidence>
<evidence type="ECO:0000313" key="9">
    <source>
        <dbReference type="EMBL" id="MFC0622692.1"/>
    </source>
</evidence>
<evidence type="ECO:0000256" key="1">
    <source>
        <dbReference type="ARBA" id="ARBA00004651"/>
    </source>
</evidence>
<dbReference type="PANTHER" id="PTHR30193:SF37">
    <property type="entry name" value="INNER MEMBRANE ABC TRANSPORTER PERMEASE PROTEIN YCJO"/>
    <property type="match status" value="1"/>
</dbReference>
<name>A0ABV6QDJ0_9ACTN</name>
<keyword evidence="3" id="KW-1003">Cell membrane</keyword>
<feature type="transmembrane region" description="Helical" evidence="7">
    <location>
        <begin position="86"/>
        <end position="112"/>
    </location>
</feature>
<dbReference type="Pfam" id="PF00528">
    <property type="entry name" value="BPD_transp_1"/>
    <property type="match status" value="1"/>
</dbReference>
<dbReference type="EMBL" id="JBHLTC010000001">
    <property type="protein sequence ID" value="MFC0622692.1"/>
    <property type="molecule type" value="Genomic_DNA"/>
</dbReference>
<evidence type="ECO:0000256" key="6">
    <source>
        <dbReference type="ARBA" id="ARBA00023136"/>
    </source>
</evidence>
<keyword evidence="6 7" id="KW-0472">Membrane</keyword>
<comment type="caution">
    <text evidence="9">The sequence shown here is derived from an EMBL/GenBank/DDBJ whole genome shotgun (WGS) entry which is preliminary data.</text>
</comment>
<keyword evidence="4 7" id="KW-0812">Transmembrane</keyword>
<feature type="transmembrane region" description="Helical" evidence="7">
    <location>
        <begin position="29"/>
        <end position="50"/>
    </location>
</feature>
<reference evidence="9 10" key="1">
    <citation type="submission" date="2024-09" db="EMBL/GenBank/DDBJ databases">
        <authorList>
            <person name="Sun Q."/>
            <person name="Mori K."/>
        </authorList>
    </citation>
    <scope>NUCLEOTIDE SEQUENCE [LARGE SCALE GENOMIC DNA]</scope>
    <source>
        <strain evidence="9 10">CGMCC 1.15906</strain>
    </source>
</reference>
<feature type="transmembrane region" description="Helical" evidence="7">
    <location>
        <begin position="289"/>
        <end position="308"/>
    </location>
</feature>
<dbReference type="PROSITE" id="PS50928">
    <property type="entry name" value="ABC_TM1"/>
    <property type="match status" value="1"/>
</dbReference>
<dbReference type="RefSeq" id="WP_380043370.1">
    <property type="nucleotide sequence ID" value="NZ_JBHLTC010000001.1"/>
</dbReference>
<evidence type="ECO:0000256" key="3">
    <source>
        <dbReference type="ARBA" id="ARBA00022475"/>
    </source>
</evidence>
<sequence length="326" mass="36093">MTRTTATRSPLPQSPARDRAHRWDLRLSPYLYIAPFFLLFCLVGLFPLAYTAYVALHKWELGGSTHEFVGLQNFADLLADGYFWNALFNTVSIFVLSSVPQIVIAIVLAALLDTRLRGKTFWRMSVLLPYVVAPVAVAIIFGNLFGDRFGLVNAGLELLSLPPIDWHTERLPSHLAIATMVNWRWTGYNALIFLAAMQAIPRELYEAAITDGAGAIRRFFAVTVPMLRPTIIFVVVTSTIGGLQVFAEPLLFDSSSASVTGGTDRQFQTVTLYLYERAFRNQNLGAGSAVAWTLFLVVVLFAVLNYLLTRRIASADAGIAKKGRKA</sequence>
<dbReference type="CDD" id="cd06261">
    <property type="entry name" value="TM_PBP2"/>
    <property type="match status" value="1"/>
</dbReference>
<dbReference type="Gene3D" id="1.10.3720.10">
    <property type="entry name" value="MetI-like"/>
    <property type="match status" value="1"/>
</dbReference>
<gene>
    <name evidence="9" type="ORF">ACFFGN_01375</name>
</gene>
<keyword evidence="5 7" id="KW-1133">Transmembrane helix</keyword>
<evidence type="ECO:0000256" key="4">
    <source>
        <dbReference type="ARBA" id="ARBA00022692"/>
    </source>
</evidence>
<dbReference type="SUPFAM" id="SSF161098">
    <property type="entry name" value="MetI-like"/>
    <property type="match status" value="1"/>
</dbReference>
<accession>A0ABV6QDJ0</accession>
<evidence type="ECO:0000256" key="5">
    <source>
        <dbReference type="ARBA" id="ARBA00022989"/>
    </source>
</evidence>
<evidence type="ECO:0000256" key="2">
    <source>
        <dbReference type="ARBA" id="ARBA00022448"/>
    </source>
</evidence>
<organism evidence="9 10">
    <name type="scientific">Kribbella deserti</name>
    <dbReference type="NCBI Taxonomy" id="1926257"/>
    <lineage>
        <taxon>Bacteria</taxon>
        <taxon>Bacillati</taxon>
        <taxon>Actinomycetota</taxon>
        <taxon>Actinomycetes</taxon>
        <taxon>Propionibacteriales</taxon>
        <taxon>Kribbellaceae</taxon>
        <taxon>Kribbella</taxon>
    </lineage>
</organism>